<evidence type="ECO:0000256" key="8">
    <source>
        <dbReference type="ARBA" id="ARBA00051875"/>
    </source>
</evidence>
<keyword evidence="6 10" id="KW-0460">Magnesium</keyword>
<evidence type="ECO:0000256" key="1">
    <source>
        <dbReference type="ARBA" id="ARBA00008023"/>
    </source>
</evidence>
<keyword evidence="5 10" id="KW-0378">Hydrolase</keyword>
<evidence type="ECO:0000256" key="3">
    <source>
        <dbReference type="ARBA" id="ARBA00022723"/>
    </source>
</evidence>
<dbReference type="EC" id="3.6.1.66" evidence="10"/>
<organism evidence="12 13">
    <name type="scientific">Collibacillus ludicampi</name>
    <dbReference type="NCBI Taxonomy" id="2771369"/>
    <lineage>
        <taxon>Bacteria</taxon>
        <taxon>Bacillati</taxon>
        <taxon>Bacillota</taxon>
        <taxon>Bacilli</taxon>
        <taxon>Bacillales</taxon>
        <taxon>Alicyclobacillaceae</taxon>
        <taxon>Collibacillus</taxon>
    </lineage>
</organism>
<dbReference type="Gene3D" id="3.90.950.10">
    <property type="match status" value="1"/>
</dbReference>
<comment type="cofactor">
    <cofactor evidence="10">
        <name>Mg(2+)</name>
        <dbReference type="ChEBI" id="CHEBI:18420"/>
    </cofactor>
    <text evidence="10">Binds 1 Mg(2+) ion per subunit.</text>
</comment>
<feature type="binding site" evidence="10">
    <location>
        <position position="72"/>
    </location>
    <ligand>
        <name>Mg(2+)</name>
        <dbReference type="ChEBI" id="CHEBI:18420"/>
    </ligand>
</feature>
<dbReference type="PANTHER" id="PTHR11067:SF9">
    <property type="entry name" value="INOSINE TRIPHOSPHATE PYROPHOSPHATASE"/>
    <property type="match status" value="1"/>
</dbReference>
<evidence type="ECO:0000256" key="6">
    <source>
        <dbReference type="ARBA" id="ARBA00022842"/>
    </source>
</evidence>
<accession>A0AAV4LA38</accession>
<dbReference type="GO" id="GO:0000166">
    <property type="term" value="F:nucleotide binding"/>
    <property type="evidence" value="ECO:0007669"/>
    <property type="project" value="UniProtKB-KW"/>
</dbReference>
<comment type="catalytic activity">
    <reaction evidence="10">
        <text>ITP + H2O = IMP + diphosphate + H(+)</text>
        <dbReference type="Rhea" id="RHEA:29399"/>
        <dbReference type="ChEBI" id="CHEBI:15377"/>
        <dbReference type="ChEBI" id="CHEBI:15378"/>
        <dbReference type="ChEBI" id="CHEBI:33019"/>
        <dbReference type="ChEBI" id="CHEBI:58053"/>
        <dbReference type="ChEBI" id="CHEBI:61402"/>
        <dbReference type="EC" id="3.6.1.66"/>
    </reaction>
</comment>
<feature type="binding site" evidence="10">
    <location>
        <begin position="183"/>
        <end position="184"/>
    </location>
    <ligand>
        <name>substrate</name>
    </ligand>
</feature>
<dbReference type="AlphaFoldDB" id="A0AAV4LA38"/>
<comment type="function">
    <text evidence="10">Pyrophosphatase that catalyzes the hydrolysis of nucleoside triphosphates to their monophosphate derivatives, with a high preference for the non-canonical purine nucleotides XTP (xanthosine triphosphate), dITP (deoxyinosine triphosphate) and ITP. Seems to function as a house-cleaning enzyme that removes non-canonical purine nucleotides from the nucleotide pool, thus preventing their incorporation into DNA/RNA and avoiding chromosomal lesions.</text>
</comment>
<dbReference type="NCBIfam" id="NF011397">
    <property type="entry name" value="PRK14822.1"/>
    <property type="match status" value="1"/>
</dbReference>
<evidence type="ECO:0000313" key="12">
    <source>
        <dbReference type="EMBL" id="GIM44648.1"/>
    </source>
</evidence>
<comment type="catalytic activity">
    <reaction evidence="8 10">
        <text>dITP + H2O = dIMP + diphosphate + H(+)</text>
        <dbReference type="Rhea" id="RHEA:28342"/>
        <dbReference type="ChEBI" id="CHEBI:15377"/>
        <dbReference type="ChEBI" id="CHEBI:15378"/>
        <dbReference type="ChEBI" id="CHEBI:33019"/>
        <dbReference type="ChEBI" id="CHEBI:61194"/>
        <dbReference type="ChEBI" id="CHEBI:61382"/>
        <dbReference type="EC" id="3.6.1.66"/>
    </reaction>
</comment>
<comment type="similarity">
    <text evidence="1 10 11">Belongs to the HAM1 NTPase family.</text>
</comment>
<dbReference type="SUPFAM" id="SSF52972">
    <property type="entry name" value="ITPase-like"/>
    <property type="match status" value="1"/>
</dbReference>
<comment type="catalytic activity">
    <reaction evidence="9 10">
        <text>XTP + H2O = XMP + diphosphate + H(+)</text>
        <dbReference type="Rhea" id="RHEA:28610"/>
        <dbReference type="ChEBI" id="CHEBI:15377"/>
        <dbReference type="ChEBI" id="CHEBI:15378"/>
        <dbReference type="ChEBI" id="CHEBI:33019"/>
        <dbReference type="ChEBI" id="CHEBI:57464"/>
        <dbReference type="ChEBI" id="CHEBI:61314"/>
        <dbReference type="EC" id="3.6.1.66"/>
    </reaction>
</comment>
<dbReference type="InterPro" id="IPR020922">
    <property type="entry name" value="dITP/XTP_pyrophosphatase"/>
</dbReference>
<feature type="binding site" evidence="10">
    <location>
        <position position="73"/>
    </location>
    <ligand>
        <name>substrate</name>
    </ligand>
</feature>
<dbReference type="RefSeq" id="WP_282197917.1">
    <property type="nucleotide sequence ID" value="NZ_BOQE01000001.1"/>
</dbReference>
<protein>
    <recommendedName>
        <fullName evidence="10">dITP/XTP pyrophosphatase</fullName>
        <ecNumber evidence="10">3.6.1.66</ecNumber>
    </recommendedName>
    <alternativeName>
        <fullName evidence="10">Non-canonical purine NTP pyrophosphatase</fullName>
    </alternativeName>
    <alternativeName>
        <fullName evidence="10">Non-standard purine NTP pyrophosphatase</fullName>
    </alternativeName>
    <alternativeName>
        <fullName evidence="10">Nucleoside-triphosphate diphosphatase</fullName>
    </alternativeName>
    <alternativeName>
        <fullName evidence="10">Nucleoside-triphosphate pyrophosphatase</fullName>
        <shortName evidence="10">NTPase</shortName>
    </alternativeName>
</protein>
<dbReference type="GO" id="GO:0017111">
    <property type="term" value="F:ribonucleoside triphosphate phosphatase activity"/>
    <property type="evidence" value="ECO:0007669"/>
    <property type="project" value="InterPro"/>
</dbReference>
<evidence type="ECO:0000256" key="9">
    <source>
        <dbReference type="ARBA" id="ARBA00052017"/>
    </source>
</evidence>
<dbReference type="EMBL" id="BOQE01000001">
    <property type="protein sequence ID" value="GIM44648.1"/>
    <property type="molecule type" value="Genomic_DNA"/>
</dbReference>
<dbReference type="FunFam" id="3.90.950.10:FF:000001">
    <property type="entry name" value="dITP/XTP pyrophosphatase"/>
    <property type="match status" value="1"/>
</dbReference>
<keyword evidence="3 10" id="KW-0479">Metal-binding</keyword>
<dbReference type="InterPro" id="IPR002637">
    <property type="entry name" value="RdgB/HAM1"/>
</dbReference>
<name>A0AAV4LA38_9BACL</name>
<comment type="caution">
    <text evidence="10">Lacks conserved residue(s) required for the propagation of feature annotation.</text>
</comment>
<dbReference type="GO" id="GO:0009146">
    <property type="term" value="P:purine nucleoside triphosphate catabolic process"/>
    <property type="evidence" value="ECO:0007669"/>
    <property type="project" value="UniProtKB-UniRule"/>
</dbReference>
<evidence type="ECO:0000256" key="11">
    <source>
        <dbReference type="RuleBase" id="RU003781"/>
    </source>
</evidence>
<feature type="binding site" evidence="10">
    <location>
        <position position="178"/>
    </location>
    <ligand>
        <name>substrate</name>
    </ligand>
</feature>
<evidence type="ECO:0000256" key="4">
    <source>
        <dbReference type="ARBA" id="ARBA00022741"/>
    </source>
</evidence>
<dbReference type="GO" id="GO:0046872">
    <property type="term" value="F:metal ion binding"/>
    <property type="evidence" value="ECO:0007669"/>
    <property type="project" value="UniProtKB-KW"/>
</dbReference>
<comment type="subunit">
    <text evidence="2 10">Homodimer.</text>
</comment>
<dbReference type="NCBIfam" id="TIGR00042">
    <property type="entry name" value="RdgB/HAM1 family non-canonical purine NTP pyrophosphatase"/>
    <property type="match status" value="1"/>
</dbReference>
<evidence type="ECO:0000256" key="10">
    <source>
        <dbReference type="HAMAP-Rule" id="MF_01405"/>
    </source>
</evidence>
<keyword evidence="13" id="KW-1185">Reference proteome</keyword>
<feature type="binding site" evidence="10">
    <location>
        <begin position="12"/>
        <end position="17"/>
    </location>
    <ligand>
        <name>substrate</name>
    </ligand>
</feature>
<proteinExistence type="inferred from homology"/>
<dbReference type="GO" id="GO:0036222">
    <property type="term" value="F:XTP diphosphatase activity"/>
    <property type="evidence" value="ECO:0007669"/>
    <property type="project" value="UniProtKB-UniRule"/>
</dbReference>
<dbReference type="InterPro" id="IPR029001">
    <property type="entry name" value="ITPase-like_fam"/>
</dbReference>
<dbReference type="CDD" id="cd00515">
    <property type="entry name" value="HAM1"/>
    <property type="match status" value="1"/>
</dbReference>
<evidence type="ECO:0000256" key="5">
    <source>
        <dbReference type="ARBA" id="ARBA00022801"/>
    </source>
</evidence>
<keyword evidence="4 10" id="KW-0547">Nucleotide-binding</keyword>
<dbReference type="HAMAP" id="MF_01405">
    <property type="entry name" value="Non_canon_purine_NTPase"/>
    <property type="match status" value="1"/>
</dbReference>
<evidence type="ECO:0000313" key="13">
    <source>
        <dbReference type="Proteomes" id="UP001057291"/>
    </source>
</evidence>
<dbReference type="GO" id="GO:0036220">
    <property type="term" value="F:ITP diphosphatase activity"/>
    <property type="evidence" value="ECO:0007669"/>
    <property type="project" value="UniProtKB-UniRule"/>
</dbReference>
<evidence type="ECO:0000256" key="2">
    <source>
        <dbReference type="ARBA" id="ARBA00011738"/>
    </source>
</evidence>
<feature type="binding site" evidence="10">
    <location>
        <begin position="155"/>
        <end position="158"/>
    </location>
    <ligand>
        <name>substrate</name>
    </ligand>
</feature>
<dbReference type="GO" id="GO:0009117">
    <property type="term" value="P:nucleotide metabolic process"/>
    <property type="evidence" value="ECO:0007669"/>
    <property type="project" value="UniProtKB-KW"/>
</dbReference>
<feature type="active site" description="Proton acceptor" evidence="10">
    <location>
        <position position="72"/>
    </location>
</feature>
<keyword evidence="7 10" id="KW-0546">Nucleotide metabolism</keyword>
<sequence length="202" mass="22537">MEQNNKTIILATRNQGKIRELVPYFARIGWTLQGLPADAPLIIEDGLTFAENAQKKAETIARMYGMAALADDSGLEVDALGGRPGVYSARYAGENASDEMNNRKLLQEMVDVPVELRTARFVCVLALSIPGKRTLFFRGECEGRILRELRGTGGFGYDPLFYLPHLDKSMAELTVEQKNQISHRAQAMRKLTDYLVTLTPSR</sequence>
<dbReference type="GO" id="GO:0005829">
    <property type="term" value="C:cytosol"/>
    <property type="evidence" value="ECO:0007669"/>
    <property type="project" value="TreeGrafter"/>
</dbReference>
<dbReference type="Proteomes" id="UP001057291">
    <property type="component" value="Unassembled WGS sequence"/>
</dbReference>
<dbReference type="PANTHER" id="PTHR11067">
    <property type="entry name" value="INOSINE TRIPHOSPHATE PYROPHOSPHATASE/HAM1 PROTEIN"/>
    <property type="match status" value="1"/>
</dbReference>
<comment type="caution">
    <text evidence="12">The sequence shown here is derived from an EMBL/GenBank/DDBJ whole genome shotgun (WGS) entry which is preliminary data.</text>
</comment>
<gene>
    <name evidence="12" type="ORF">DNHGIG_01970</name>
</gene>
<evidence type="ECO:0000256" key="7">
    <source>
        <dbReference type="ARBA" id="ARBA00023080"/>
    </source>
</evidence>
<reference evidence="12" key="1">
    <citation type="journal article" date="2023" name="Int. J. Syst. Evol. Microbiol.">
        <title>Collibacillus ludicampi gen. nov., sp. nov., a new soil bacterium of the family Alicyclobacillaceae.</title>
        <authorList>
            <person name="Jojima T."/>
            <person name="Ioku Y."/>
            <person name="Fukuta Y."/>
            <person name="Shirasaka N."/>
            <person name="Matsumura Y."/>
            <person name="Mori M."/>
        </authorList>
    </citation>
    <scope>NUCLEOTIDE SEQUENCE</scope>
    <source>
        <strain evidence="12">TP075</strain>
    </source>
</reference>
<dbReference type="Pfam" id="PF01725">
    <property type="entry name" value="Ham1p_like"/>
    <property type="match status" value="1"/>
</dbReference>
<dbReference type="GO" id="GO:0035870">
    <property type="term" value="F:dITP diphosphatase activity"/>
    <property type="evidence" value="ECO:0007669"/>
    <property type="project" value="UniProtKB-UniRule"/>
</dbReference>